<feature type="region of interest" description="Disordered" evidence="1">
    <location>
        <begin position="23"/>
        <end position="53"/>
    </location>
</feature>
<sequence length="53" mass="5680">GKDIADKFAASSSNLTATYEAMSGEVKQEHGAISQSQKQFNQQLEATSKETTS</sequence>
<feature type="non-terminal residue" evidence="2">
    <location>
        <position position="1"/>
    </location>
</feature>
<proteinExistence type="predicted"/>
<evidence type="ECO:0000256" key="1">
    <source>
        <dbReference type="SAM" id="MobiDB-lite"/>
    </source>
</evidence>
<reference evidence="2" key="1">
    <citation type="journal article" date="2014" name="Front. Microbiol.">
        <title>High frequency of phylogenetically diverse reductive dehalogenase-homologous genes in deep subseafloor sedimentary metagenomes.</title>
        <authorList>
            <person name="Kawai M."/>
            <person name="Futagami T."/>
            <person name="Toyoda A."/>
            <person name="Takaki Y."/>
            <person name="Nishi S."/>
            <person name="Hori S."/>
            <person name="Arai W."/>
            <person name="Tsubouchi T."/>
            <person name="Morono Y."/>
            <person name="Uchiyama I."/>
            <person name="Ito T."/>
            <person name="Fujiyama A."/>
            <person name="Inagaki F."/>
            <person name="Takami H."/>
        </authorList>
    </citation>
    <scope>NUCLEOTIDE SEQUENCE</scope>
    <source>
        <strain evidence="2">Expedition CK06-06</strain>
    </source>
</reference>
<comment type="caution">
    <text evidence="2">The sequence shown here is derived from an EMBL/GenBank/DDBJ whole genome shotgun (WGS) entry which is preliminary data.</text>
</comment>
<evidence type="ECO:0000313" key="2">
    <source>
        <dbReference type="EMBL" id="GAG98467.1"/>
    </source>
</evidence>
<feature type="compositionally biased region" description="Polar residues" evidence="1">
    <location>
        <begin position="33"/>
        <end position="53"/>
    </location>
</feature>
<gene>
    <name evidence="2" type="ORF">S01H4_41344</name>
</gene>
<name>X1D054_9ZZZZ</name>
<dbReference type="AlphaFoldDB" id="X1D054"/>
<dbReference type="EMBL" id="BART01022605">
    <property type="protein sequence ID" value="GAG98467.1"/>
    <property type="molecule type" value="Genomic_DNA"/>
</dbReference>
<protein>
    <submittedName>
        <fullName evidence="2">Uncharacterized protein</fullName>
    </submittedName>
</protein>
<accession>X1D054</accession>
<organism evidence="2">
    <name type="scientific">marine sediment metagenome</name>
    <dbReference type="NCBI Taxonomy" id="412755"/>
    <lineage>
        <taxon>unclassified sequences</taxon>
        <taxon>metagenomes</taxon>
        <taxon>ecological metagenomes</taxon>
    </lineage>
</organism>